<protein>
    <submittedName>
        <fullName evidence="2">Uncharacterized protein</fullName>
    </submittedName>
</protein>
<evidence type="ECO:0000313" key="2">
    <source>
        <dbReference type="EMBL" id="KAF2743650.1"/>
    </source>
</evidence>
<feature type="region of interest" description="Disordered" evidence="1">
    <location>
        <begin position="48"/>
        <end position="68"/>
    </location>
</feature>
<dbReference type="EMBL" id="MU006595">
    <property type="protein sequence ID" value="KAF2743650.1"/>
    <property type="molecule type" value="Genomic_DNA"/>
</dbReference>
<keyword evidence="3" id="KW-1185">Reference proteome</keyword>
<accession>A0A6A6V212</accession>
<dbReference type="Proteomes" id="UP000799440">
    <property type="component" value="Unassembled WGS sequence"/>
</dbReference>
<organism evidence="2 3">
    <name type="scientific">Sporormia fimetaria CBS 119925</name>
    <dbReference type="NCBI Taxonomy" id="1340428"/>
    <lineage>
        <taxon>Eukaryota</taxon>
        <taxon>Fungi</taxon>
        <taxon>Dikarya</taxon>
        <taxon>Ascomycota</taxon>
        <taxon>Pezizomycotina</taxon>
        <taxon>Dothideomycetes</taxon>
        <taxon>Pleosporomycetidae</taxon>
        <taxon>Pleosporales</taxon>
        <taxon>Sporormiaceae</taxon>
        <taxon>Sporormia</taxon>
    </lineage>
</organism>
<name>A0A6A6V212_9PLEO</name>
<sequence>MAARTPSTLLRLLRPSLVLRTTTRTFCTIRLPHARTSTLPRRLALSHPSLRPYSSSTPSQPETPASVESAMETITDLYGTAVDEFEMAVEETEKNTTYAAEDRAAAREALDSLMRFYNNVVVEGKDQGLAEEVKRRAGQRIRELEQAVMGLEESVSRGD</sequence>
<reference evidence="2" key="1">
    <citation type="journal article" date="2020" name="Stud. Mycol.">
        <title>101 Dothideomycetes genomes: a test case for predicting lifestyles and emergence of pathogens.</title>
        <authorList>
            <person name="Haridas S."/>
            <person name="Albert R."/>
            <person name="Binder M."/>
            <person name="Bloem J."/>
            <person name="Labutti K."/>
            <person name="Salamov A."/>
            <person name="Andreopoulos B."/>
            <person name="Baker S."/>
            <person name="Barry K."/>
            <person name="Bills G."/>
            <person name="Bluhm B."/>
            <person name="Cannon C."/>
            <person name="Castanera R."/>
            <person name="Culley D."/>
            <person name="Daum C."/>
            <person name="Ezra D."/>
            <person name="Gonzalez J."/>
            <person name="Henrissat B."/>
            <person name="Kuo A."/>
            <person name="Liang C."/>
            <person name="Lipzen A."/>
            <person name="Lutzoni F."/>
            <person name="Magnuson J."/>
            <person name="Mondo S."/>
            <person name="Nolan M."/>
            <person name="Ohm R."/>
            <person name="Pangilinan J."/>
            <person name="Park H.-J."/>
            <person name="Ramirez L."/>
            <person name="Alfaro M."/>
            <person name="Sun H."/>
            <person name="Tritt A."/>
            <person name="Yoshinaga Y."/>
            <person name="Zwiers L.-H."/>
            <person name="Turgeon B."/>
            <person name="Goodwin S."/>
            <person name="Spatafora J."/>
            <person name="Crous P."/>
            <person name="Grigoriev I."/>
        </authorList>
    </citation>
    <scope>NUCLEOTIDE SEQUENCE</scope>
    <source>
        <strain evidence="2">CBS 119925</strain>
    </source>
</reference>
<evidence type="ECO:0000313" key="3">
    <source>
        <dbReference type="Proteomes" id="UP000799440"/>
    </source>
</evidence>
<gene>
    <name evidence="2" type="ORF">M011DRAFT_471193</name>
</gene>
<feature type="compositionally biased region" description="Polar residues" evidence="1">
    <location>
        <begin position="52"/>
        <end position="63"/>
    </location>
</feature>
<proteinExistence type="predicted"/>
<dbReference type="AlphaFoldDB" id="A0A6A6V212"/>
<dbReference type="OrthoDB" id="273230at2759"/>
<evidence type="ECO:0000256" key="1">
    <source>
        <dbReference type="SAM" id="MobiDB-lite"/>
    </source>
</evidence>